<gene>
    <name evidence="2" type="ORF">M0R45_021355</name>
</gene>
<accession>A0AAW1XCT4</accession>
<organism evidence="2 3">
    <name type="scientific">Rubus argutus</name>
    <name type="common">Southern blackberry</name>
    <dbReference type="NCBI Taxonomy" id="59490"/>
    <lineage>
        <taxon>Eukaryota</taxon>
        <taxon>Viridiplantae</taxon>
        <taxon>Streptophyta</taxon>
        <taxon>Embryophyta</taxon>
        <taxon>Tracheophyta</taxon>
        <taxon>Spermatophyta</taxon>
        <taxon>Magnoliopsida</taxon>
        <taxon>eudicotyledons</taxon>
        <taxon>Gunneridae</taxon>
        <taxon>Pentapetalae</taxon>
        <taxon>rosids</taxon>
        <taxon>fabids</taxon>
        <taxon>Rosales</taxon>
        <taxon>Rosaceae</taxon>
        <taxon>Rosoideae</taxon>
        <taxon>Rosoideae incertae sedis</taxon>
        <taxon>Rubus</taxon>
    </lineage>
</organism>
<keyword evidence="3" id="KW-1185">Reference proteome</keyword>
<protein>
    <submittedName>
        <fullName evidence="2">Uncharacterized protein</fullName>
    </submittedName>
</protein>
<feature type="region of interest" description="Disordered" evidence="1">
    <location>
        <begin position="1"/>
        <end position="35"/>
    </location>
</feature>
<evidence type="ECO:0000313" key="2">
    <source>
        <dbReference type="EMBL" id="KAK9934203.1"/>
    </source>
</evidence>
<reference evidence="2 3" key="1">
    <citation type="journal article" date="2023" name="G3 (Bethesda)">
        <title>A chromosome-length genome assembly and annotation of blackberry (Rubus argutus, cv. 'Hillquist').</title>
        <authorList>
            <person name="Bruna T."/>
            <person name="Aryal R."/>
            <person name="Dudchenko O."/>
            <person name="Sargent D.J."/>
            <person name="Mead D."/>
            <person name="Buti M."/>
            <person name="Cavallini A."/>
            <person name="Hytonen T."/>
            <person name="Andres J."/>
            <person name="Pham M."/>
            <person name="Weisz D."/>
            <person name="Mascagni F."/>
            <person name="Usai G."/>
            <person name="Natali L."/>
            <person name="Bassil N."/>
            <person name="Fernandez G.E."/>
            <person name="Lomsadze A."/>
            <person name="Armour M."/>
            <person name="Olukolu B."/>
            <person name="Poorten T."/>
            <person name="Britton C."/>
            <person name="Davik J."/>
            <person name="Ashrafi H."/>
            <person name="Aiden E.L."/>
            <person name="Borodovsky M."/>
            <person name="Worthington M."/>
        </authorList>
    </citation>
    <scope>NUCLEOTIDE SEQUENCE [LARGE SCALE GENOMIC DNA]</scope>
    <source>
        <strain evidence="2">PI 553951</strain>
    </source>
</reference>
<feature type="compositionally biased region" description="Basic residues" evidence="1">
    <location>
        <begin position="1"/>
        <end position="21"/>
    </location>
</feature>
<dbReference type="EMBL" id="JBEDUW010000004">
    <property type="protein sequence ID" value="KAK9934203.1"/>
    <property type="molecule type" value="Genomic_DNA"/>
</dbReference>
<proteinExistence type="predicted"/>
<evidence type="ECO:0000256" key="1">
    <source>
        <dbReference type="SAM" id="MobiDB-lite"/>
    </source>
</evidence>
<feature type="region of interest" description="Disordered" evidence="1">
    <location>
        <begin position="140"/>
        <end position="160"/>
    </location>
</feature>
<evidence type="ECO:0000313" key="3">
    <source>
        <dbReference type="Proteomes" id="UP001457282"/>
    </source>
</evidence>
<name>A0AAW1XCT4_RUBAR</name>
<sequence>MGSNWKKKGGKKAKSKKKAKKKLQESSEKSDEFRPFTEAEQRLLDAWAKDDKVMRSTEHDCEVGADSDETYMLALTGNINLSEETLRQLHEAKSERFKYFMEYGMFEEEWLQLKKKYPNEFVGEFPHNELDAKPESLLKESPTVTSHSGISGEVVLPFPL</sequence>
<dbReference type="AlphaFoldDB" id="A0AAW1XCT4"/>
<feature type="compositionally biased region" description="Basic and acidic residues" evidence="1">
    <location>
        <begin position="22"/>
        <end position="35"/>
    </location>
</feature>
<dbReference type="Proteomes" id="UP001457282">
    <property type="component" value="Unassembled WGS sequence"/>
</dbReference>
<comment type="caution">
    <text evidence="2">The sequence shown here is derived from an EMBL/GenBank/DDBJ whole genome shotgun (WGS) entry which is preliminary data.</text>
</comment>